<dbReference type="InterPro" id="IPR011701">
    <property type="entry name" value="MFS"/>
</dbReference>
<evidence type="ECO:0000313" key="9">
    <source>
        <dbReference type="EMBL" id="KAG0648546.1"/>
    </source>
</evidence>
<dbReference type="InterPro" id="IPR036259">
    <property type="entry name" value="MFS_trans_sf"/>
</dbReference>
<dbReference type="PANTHER" id="PTHR43791:SF24">
    <property type="entry name" value="NICOTINIC ACID PLASMA MEMBRANE TRANSPORTER"/>
    <property type="match status" value="1"/>
</dbReference>
<evidence type="ECO:0000256" key="1">
    <source>
        <dbReference type="ARBA" id="ARBA00004141"/>
    </source>
</evidence>
<feature type="transmembrane region" description="Helical" evidence="7">
    <location>
        <begin position="90"/>
        <end position="110"/>
    </location>
</feature>
<keyword evidence="3 7" id="KW-0812">Transmembrane</keyword>
<feature type="region of interest" description="Disordered" evidence="6">
    <location>
        <begin position="1"/>
        <end position="31"/>
    </location>
</feature>
<evidence type="ECO:0000256" key="6">
    <source>
        <dbReference type="SAM" id="MobiDB-lite"/>
    </source>
</evidence>
<evidence type="ECO:0000256" key="3">
    <source>
        <dbReference type="ARBA" id="ARBA00022692"/>
    </source>
</evidence>
<accession>A0A9P6VI46</accession>
<feature type="transmembrane region" description="Helical" evidence="7">
    <location>
        <begin position="282"/>
        <end position="306"/>
    </location>
</feature>
<comment type="subcellular location">
    <subcellularLocation>
        <location evidence="1">Membrane</location>
        <topology evidence="1">Multi-pass membrane protein</topology>
    </subcellularLocation>
</comment>
<organism evidence="9 10">
    <name type="scientific">Hyphodiscus hymeniophilus</name>
    <dbReference type="NCBI Taxonomy" id="353542"/>
    <lineage>
        <taxon>Eukaryota</taxon>
        <taxon>Fungi</taxon>
        <taxon>Dikarya</taxon>
        <taxon>Ascomycota</taxon>
        <taxon>Pezizomycotina</taxon>
        <taxon>Leotiomycetes</taxon>
        <taxon>Helotiales</taxon>
        <taxon>Hyphodiscaceae</taxon>
        <taxon>Hyphodiscus</taxon>
    </lineage>
</organism>
<evidence type="ECO:0000256" key="2">
    <source>
        <dbReference type="ARBA" id="ARBA00022448"/>
    </source>
</evidence>
<feature type="transmembrane region" description="Helical" evidence="7">
    <location>
        <begin position="148"/>
        <end position="167"/>
    </location>
</feature>
<evidence type="ECO:0000256" key="7">
    <source>
        <dbReference type="SAM" id="Phobius"/>
    </source>
</evidence>
<protein>
    <submittedName>
        <fullName evidence="9">Transporter</fullName>
    </submittedName>
</protein>
<dbReference type="FunFam" id="1.20.1250.20:FF:000057">
    <property type="entry name" value="MFS general substrate transporter"/>
    <property type="match status" value="1"/>
</dbReference>
<evidence type="ECO:0000256" key="4">
    <source>
        <dbReference type="ARBA" id="ARBA00022989"/>
    </source>
</evidence>
<keyword evidence="4 7" id="KW-1133">Transmembrane helix</keyword>
<sequence length="492" mass="54952">MSSLHNVQDEKDLQDSVHLEERDDNESALTPDQVDFKNAEARVLRKLDLFITPVMLMLQLISYLDRGNIGFAATQGMSKDIGLKGNQLNIAVSIFYLFYILAEFPTTLFVKRVQFHIAIPVLAACWGIICLCTGFIQNFAGLVVCRLMLGIFEGCLFPSMTLLLLNWYKREEVATRISFLYIGSALSGAFGGLIAFGILYMNGVAGYEGWRWLYIIEGLLTIVFSVGCYCAIPSSYNTAYFLTTEDKAIMKRRAEQMEAYSGGTGKYTRKDMKNAAVDMKTWLHGFIQIFCSTMIYGFGTFLPVIIHSGFHYSTKQAQYLVIPVNIVGAICYGTGAILADKYKARFISIIVMAPLGVIGYAILLSPQKPAIWYFATYLVSASCYIITGTNIAWHGMNTAPDGKRAAAMGIHLGLANIGGIIAGQIYKTTSAPRYLLGHGWTLASIGTAFIGWWVLYFIYKRREAEKDRMIAEHTVVPAEEWTDRAPDFRYQF</sequence>
<dbReference type="Proteomes" id="UP000785200">
    <property type="component" value="Unassembled WGS sequence"/>
</dbReference>
<feature type="transmembrane region" description="Helical" evidence="7">
    <location>
        <begin position="117"/>
        <end position="136"/>
    </location>
</feature>
<feature type="transmembrane region" description="Helical" evidence="7">
    <location>
        <begin position="438"/>
        <end position="459"/>
    </location>
</feature>
<keyword evidence="10" id="KW-1185">Reference proteome</keyword>
<feature type="domain" description="Major facilitator superfamily (MFS) profile" evidence="8">
    <location>
        <begin position="51"/>
        <end position="463"/>
    </location>
</feature>
<comment type="caution">
    <text evidence="9">The sequence shown here is derived from an EMBL/GenBank/DDBJ whole genome shotgun (WGS) entry which is preliminary data.</text>
</comment>
<evidence type="ECO:0000259" key="8">
    <source>
        <dbReference type="PROSITE" id="PS50850"/>
    </source>
</evidence>
<name>A0A9P6VI46_9HELO</name>
<dbReference type="Gene3D" id="1.20.1250.20">
    <property type="entry name" value="MFS general substrate transporter like domains"/>
    <property type="match status" value="2"/>
</dbReference>
<dbReference type="OrthoDB" id="2962993at2759"/>
<keyword evidence="2" id="KW-0813">Transport</keyword>
<evidence type="ECO:0000313" key="10">
    <source>
        <dbReference type="Proteomes" id="UP000785200"/>
    </source>
</evidence>
<dbReference type="GO" id="GO:0022857">
    <property type="term" value="F:transmembrane transporter activity"/>
    <property type="evidence" value="ECO:0007669"/>
    <property type="project" value="InterPro"/>
</dbReference>
<dbReference type="InterPro" id="IPR020846">
    <property type="entry name" value="MFS_dom"/>
</dbReference>
<dbReference type="EMBL" id="VNKQ01000010">
    <property type="protein sequence ID" value="KAG0648546.1"/>
    <property type="molecule type" value="Genomic_DNA"/>
</dbReference>
<dbReference type="PANTHER" id="PTHR43791">
    <property type="entry name" value="PERMEASE-RELATED"/>
    <property type="match status" value="1"/>
</dbReference>
<dbReference type="AlphaFoldDB" id="A0A9P6VI46"/>
<dbReference type="GO" id="GO:0016020">
    <property type="term" value="C:membrane"/>
    <property type="evidence" value="ECO:0007669"/>
    <property type="project" value="UniProtKB-SubCell"/>
</dbReference>
<feature type="transmembrane region" description="Helical" evidence="7">
    <location>
        <begin position="318"/>
        <end position="339"/>
    </location>
</feature>
<dbReference type="FunFam" id="1.20.1250.20:FF:000013">
    <property type="entry name" value="MFS general substrate transporter"/>
    <property type="match status" value="1"/>
</dbReference>
<keyword evidence="5 7" id="KW-0472">Membrane</keyword>
<dbReference type="SUPFAM" id="SSF103473">
    <property type="entry name" value="MFS general substrate transporter"/>
    <property type="match status" value="1"/>
</dbReference>
<feature type="transmembrane region" description="Helical" evidence="7">
    <location>
        <begin position="179"/>
        <end position="200"/>
    </location>
</feature>
<feature type="transmembrane region" description="Helical" evidence="7">
    <location>
        <begin position="405"/>
        <end position="426"/>
    </location>
</feature>
<feature type="transmembrane region" description="Helical" evidence="7">
    <location>
        <begin position="346"/>
        <end position="364"/>
    </location>
</feature>
<reference evidence="9" key="1">
    <citation type="submission" date="2019-07" db="EMBL/GenBank/DDBJ databases">
        <title>Hyphodiscus hymeniophilus genome sequencing and assembly.</title>
        <authorList>
            <person name="Kramer G."/>
            <person name="Nodwell J."/>
        </authorList>
    </citation>
    <scope>NUCLEOTIDE SEQUENCE</scope>
    <source>
        <strain evidence="9">ATCC 34498</strain>
    </source>
</reference>
<evidence type="ECO:0000256" key="5">
    <source>
        <dbReference type="ARBA" id="ARBA00023136"/>
    </source>
</evidence>
<dbReference type="PROSITE" id="PS50850">
    <property type="entry name" value="MFS"/>
    <property type="match status" value="1"/>
</dbReference>
<dbReference type="Pfam" id="PF07690">
    <property type="entry name" value="MFS_1"/>
    <property type="match status" value="1"/>
</dbReference>
<feature type="compositionally biased region" description="Basic and acidic residues" evidence="6">
    <location>
        <begin position="7"/>
        <end position="21"/>
    </location>
</feature>
<proteinExistence type="predicted"/>
<gene>
    <name evidence="9" type="ORF">D0Z07_5611</name>
</gene>
<feature type="transmembrane region" description="Helical" evidence="7">
    <location>
        <begin position="212"/>
        <end position="232"/>
    </location>
</feature>
<feature type="transmembrane region" description="Helical" evidence="7">
    <location>
        <begin position="370"/>
        <end position="393"/>
    </location>
</feature>